<reference evidence="2 3" key="1">
    <citation type="submission" date="2019-04" db="EMBL/GenBank/DDBJ databases">
        <title>Fungal friends and foes A comparative genomics study of 23 Aspergillus species from section Flavi.</title>
        <authorList>
            <consortium name="DOE Joint Genome Institute"/>
            <person name="Kjaerbolling I."/>
            <person name="Vesth T.C."/>
            <person name="Frisvad J.C."/>
            <person name="Nybo J.L."/>
            <person name="Theobald S."/>
            <person name="Kildgaard S."/>
            <person name="Petersen T.I."/>
            <person name="Kuo A."/>
            <person name="Sato A."/>
            <person name="Lyhne E.K."/>
            <person name="Kogle M.E."/>
            <person name="Wiebenga A."/>
            <person name="Kun R.S."/>
            <person name="Lubbers R.J."/>
            <person name="Makela M.R."/>
            <person name="Barry K."/>
            <person name="Chovatia M."/>
            <person name="Clum A."/>
            <person name="Daum C."/>
            <person name="Haridas S."/>
            <person name="He G."/>
            <person name="LaButti K."/>
            <person name="Lipzen A."/>
            <person name="Mondo S."/>
            <person name="Pangilinan J."/>
            <person name="Riley R."/>
            <person name="Salamov A."/>
            <person name="Simmons B.A."/>
            <person name="Magnuson J.K."/>
            <person name="Henrissat B."/>
            <person name="Mortensen U.H."/>
            <person name="Larsen T.O."/>
            <person name="De vries R.P."/>
            <person name="Grigoriev I.V."/>
            <person name="Machida M."/>
            <person name="Baker S.E."/>
            <person name="Andersen M.R."/>
        </authorList>
    </citation>
    <scope>NUCLEOTIDE SEQUENCE [LARGE SCALE GENOMIC DNA]</scope>
    <source>
        <strain evidence="2 3">CBS 117618</strain>
    </source>
</reference>
<evidence type="ECO:0000256" key="1">
    <source>
        <dbReference type="SAM" id="Phobius"/>
    </source>
</evidence>
<keyword evidence="1" id="KW-1133">Transmembrane helix</keyword>
<name>A0A5N6D5T5_ASPPA</name>
<dbReference type="EMBL" id="ML735039">
    <property type="protein sequence ID" value="KAB8200615.1"/>
    <property type="molecule type" value="Genomic_DNA"/>
</dbReference>
<dbReference type="VEuPathDB" id="FungiDB:BDV34DRAFT_204437"/>
<organism evidence="2 3">
    <name type="scientific">Aspergillus parasiticus</name>
    <dbReference type="NCBI Taxonomy" id="5067"/>
    <lineage>
        <taxon>Eukaryota</taxon>
        <taxon>Fungi</taxon>
        <taxon>Dikarya</taxon>
        <taxon>Ascomycota</taxon>
        <taxon>Pezizomycotina</taxon>
        <taxon>Eurotiomycetes</taxon>
        <taxon>Eurotiomycetidae</taxon>
        <taxon>Eurotiales</taxon>
        <taxon>Aspergillaceae</taxon>
        <taxon>Aspergillus</taxon>
        <taxon>Aspergillus subgen. Circumdati</taxon>
    </lineage>
</organism>
<proteinExistence type="predicted"/>
<accession>A0A5N6D5T5</accession>
<sequence length="65" mass="7306">MISSMVLDLARIERMRRYDMVKAITIITRSVALVVILHRITGAKRSIVITNKSNALATRLIKGPE</sequence>
<evidence type="ECO:0000313" key="2">
    <source>
        <dbReference type="EMBL" id="KAB8200615.1"/>
    </source>
</evidence>
<dbReference type="AlphaFoldDB" id="A0A5N6D5T5"/>
<protein>
    <submittedName>
        <fullName evidence="2">Uncharacterized protein</fullName>
    </submittedName>
</protein>
<gene>
    <name evidence="2" type="ORF">BDV34DRAFT_204437</name>
</gene>
<keyword evidence="3" id="KW-1185">Reference proteome</keyword>
<keyword evidence="1" id="KW-0812">Transmembrane</keyword>
<dbReference type="Proteomes" id="UP000326532">
    <property type="component" value="Unassembled WGS sequence"/>
</dbReference>
<keyword evidence="1" id="KW-0472">Membrane</keyword>
<evidence type="ECO:0000313" key="3">
    <source>
        <dbReference type="Proteomes" id="UP000326532"/>
    </source>
</evidence>
<feature type="transmembrane region" description="Helical" evidence="1">
    <location>
        <begin position="20"/>
        <end position="37"/>
    </location>
</feature>